<feature type="coiled-coil region" evidence="1">
    <location>
        <begin position="125"/>
        <end position="170"/>
    </location>
</feature>
<accession>A0A9P6WMC6</accession>
<comment type="caution">
    <text evidence="2">The sequence shown here is derived from an EMBL/GenBank/DDBJ whole genome shotgun (WGS) entry which is preliminary data.</text>
</comment>
<dbReference type="OrthoDB" id="312015at2759"/>
<sequence>MDHLPSFEKYEYPEKQTIIQASKNINLKLQIRGFDELAFFTVKPPHNKKDIYEHDKNVINVINSLISELELYKRMNDSQEKISDKNTREKNYWKESAGRLEIARIKNERRIRDLEVESLKFKFTIDELSERKKGVESRVRNIKNEWKTYRNEVSRQKRKFELDRDELIDKIKLKYNPKFNRRNTEYKHKLDNLKHSEIITDLLKEKDEARHNFLKIYGFNKNLYNCLENLKASDGNCPINNSFLATDDELHENNISGEISSKIFRHLDSLFVKILNDIRNEPFGSNDTFRFKKIGVDRKSEIYLLKEQLNTLQDNYDKVLNTMNERKE</sequence>
<keyword evidence="1" id="KW-0175">Coiled coil</keyword>
<dbReference type="AlphaFoldDB" id="A0A9P6WMC6"/>
<evidence type="ECO:0000313" key="2">
    <source>
        <dbReference type="EMBL" id="KAG0689697.1"/>
    </source>
</evidence>
<protein>
    <submittedName>
        <fullName evidence="2">Uncharacterized protein</fullName>
    </submittedName>
</protein>
<dbReference type="Proteomes" id="UP000697127">
    <property type="component" value="Unassembled WGS sequence"/>
</dbReference>
<reference evidence="2" key="1">
    <citation type="submission" date="2020-11" db="EMBL/GenBank/DDBJ databases">
        <title>Kefir isolates.</title>
        <authorList>
            <person name="Marcisauskas S."/>
            <person name="Kim Y."/>
            <person name="Blasche S."/>
        </authorList>
    </citation>
    <scope>NUCLEOTIDE SEQUENCE</scope>
    <source>
        <strain evidence="2">Olga-1</strain>
    </source>
</reference>
<gene>
    <name evidence="2" type="ORF">C6P40_004642</name>
</gene>
<proteinExistence type="predicted"/>
<name>A0A9P6WMC6_9ASCO</name>
<evidence type="ECO:0000313" key="3">
    <source>
        <dbReference type="Proteomes" id="UP000697127"/>
    </source>
</evidence>
<dbReference type="EMBL" id="PUHW01000066">
    <property type="protein sequence ID" value="KAG0689697.1"/>
    <property type="molecule type" value="Genomic_DNA"/>
</dbReference>
<organism evidence="2 3">
    <name type="scientific">Pichia californica</name>
    <dbReference type="NCBI Taxonomy" id="460514"/>
    <lineage>
        <taxon>Eukaryota</taxon>
        <taxon>Fungi</taxon>
        <taxon>Dikarya</taxon>
        <taxon>Ascomycota</taxon>
        <taxon>Saccharomycotina</taxon>
        <taxon>Pichiomycetes</taxon>
        <taxon>Pichiales</taxon>
        <taxon>Pichiaceae</taxon>
        <taxon>Pichia</taxon>
    </lineage>
</organism>
<evidence type="ECO:0000256" key="1">
    <source>
        <dbReference type="SAM" id="Coils"/>
    </source>
</evidence>
<keyword evidence="3" id="KW-1185">Reference proteome</keyword>